<dbReference type="InterPro" id="IPR036866">
    <property type="entry name" value="RibonucZ/Hydroxyglut_hydro"/>
</dbReference>
<keyword evidence="8" id="KW-1185">Reference proteome</keyword>
<name>A0A8J3IG69_9CHLR</name>
<evidence type="ECO:0000259" key="6">
    <source>
        <dbReference type="SMART" id="SM00849"/>
    </source>
</evidence>
<evidence type="ECO:0000256" key="1">
    <source>
        <dbReference type="ARBA" id="ARBA00001947"/>
    </source>
</evidence>
<reference evidence="7" key="1">
    <citation type="submission" date="2020-10" db="EMBL/GenBank/DDBJ databases">
        <title>Taxonomic study of unclassified bacteria belonging to the class Ktedonobacteria.</title>
        <authorList>
            <person name="Yabe S."/>
            <person name="Wang C.M."/>
            <person name="Zheng Y."/>
            <person name="Sakai Y."/>
            <person name="Cavaletti L."/>
            <person name="Monciardini P."/>
            <person name="Donadio S."/>
        </authorList>
    </citation>
    <scope>NUCLEOTIDE SEQUENCE</scope>
    <source>
        <strain evidence="7">ID150040</strain>
    </source>
</reference>
<accession>A0A8J3IG69</accession>
<keyword evidence="5" id="KW-0862">Zinc</keyword>
<dbReference type="PANTHER" id="PTHR42978:SF2">
    <property type="entry name" value="102 KBASES UNSTABLE REGION: FROM 1 TO 119443"/>
    <property type="match status" value="1"/>
</dbReference>
<protein>
    <submittedName>
        <fullName evidence="7">N-acyl homoserine lactonase</fullName>
    </submittedName>
</protein>
<dbReference type="InterPro" id="IPR051013">
    <property type="entry name" value="MBL_superfamily_lactonases"/>
</dbReference>
<dbReference type="Proteomes" id="UP000597444">
    <property type="component" value="Unassembled WGS sequence"/>
</dbReference>
<dbReference type="Gene3D" id="3.60.15.10">
    <property type="entry name" value="Ribonuclease Z/Hydroxyacylglutathione hydrolase-like"/>
    <property type="match status" value="1"/>
</dbReference>
<keyword evidence="3" id="KW-0479">Metal-binding</keyword>
<comment type="cofactor">
    <cofactor evidence="1">
        <name>Zn(2+)</name>
        <dbReference type="ChEBI" id="CHEBI:29105"/>
    </cofactor>
</comment>
<dbReference type="GO" id="GO:0046872">
    <property type="term" value="F:metal ion binding"/>
    <property type="evidence" value="ECO:0007669"/>
    <property type="project" value="UniProtKB-KW"/>
</dbReference>
<evidence type="ECO:0000256" key="4">
    <source>
        <dbReference type="ARBA" id="ARBA00022801"/>
    </source>
</evidence>
<proteinExistence type="inferred from homology"/>
<dbReference type="SMART" id="SM00849">
    <property type="entry name" value="Lactamase_B"/>
    <property type="match status" value="1"/>
</dbReference>
<comment type="similarity">
    <text evidence="2">Belongs to the metallo-beta-lactamase superfamily.</text>
</comment>
<feature type="domain" description="Metallo-beta-lactamase" evidence="6">
    <location>
        <begin position="24"/>
        <end position="228"/>
    </location>
</feature>
<dbReference type="Pfam" id="PF00753">
    <property type="entry name" value="Lactamase_B"/>
    <property type="match status" value="1"/>
</dbReference>
<evidence type="ECO:0000313" key="8">
    <source>
        <dbReference type="Proteomes" id="UP000597444"/>
    </source>
</evidence>
<comment type="caution">
    <text evidence="7">The sequence shown here is derived from an EMBL/GenBank/DDBJ whole genome shotgun (WGS) entry which is preliminary data.</text>
</comment>
<evidence type="ECO:0000313" key="7">
    <source>
        <dbReference type="EMBL" id="GHO94016.1"/>
    </source>
</evidence>
<sequence length="245" mass="26811">MTTTNQGPKRLYLMQLATMGPGVPVPAYLIQTGDGINVLVDTGFPASMIGTTSGPGGRTIVMNESDYLVNQLAALGLKPGDINYLICTHFDMDHASSHNLFPDAELIVQRQHYEVAKGGHERFARNREYWDAPNLHYRLVDGDTELLPGIELIETSGHVPGHQSVLVRLPETGPVLLAIDAAPVQENLDVEKRKKGPMDMDEAGVIASTRKLVDLAKREGVTLIVHGHDANQWQNGIKKAPEFYA</sequence>
<dbReference type="CDD" id="cd07729">
    <property type="entry name" value="AHL_lactonase_MBL-fold"/>
    <property type="match status" value="1"/>
</dbReference>
<evidence type="ECO:0000256" key="5">
    <source>
        <dbReference type="ARBA" id="ARBA00022833"/>
    </source>
</evidence>
<evidence type="ECO:0000256" key="3">
    <source>
        <dbReference type="ARBA" id="ARBA00022723"/>
    </source>
</evidence>
<gene>
    <name evidence="7" type="ORF">KSF_040640</name>
</gene>
<dbReference type="SUPFAM" id="SSF56281">
    <property type="entry name" value="Metallo-hydrolase/oxidoreductase"/>
    <property type="match status" value="1"/>
</dbReference>
<evidence type="ECO:0000256" key="2">
    <source>
        <dbReference type="ARBA" id="ARBA00007749"/>
    </source>
</evidence>
<dbReference type="GO" id="GO:0016787">
    <property type="term" value="F:hydrolase activity"/>
    <property type="evidence" value="ECO:0007669"/>
    <property type="project" value="UniProtKB-KW"/>
</dbReference>
<dbReference type="RefSeq" id="WP_220204778.1">
    <property type="nucleotide sequence ID" value="NZ_BNJK01000001.1"/>
</dbReference>
<organism evidence="7 8">
    <name type="scientific">Reticulibacter mediterranei</name>
    <dbReference type="NCBI Taxonomy" id="2778369"/>
    <lineage>
        <taxon>Bacteria</taxon>
        <taxon>Bacillati</taxon>
        <taxon>Chloroflexota</taxon>
        <taxon>Ktedonobacteria</taxon>
        <taxon>Ktedonobacterales</taxon>
        <taxon>Reticulibacteraceae</taxon>
        <taxon>Reticulibacter</taxon>
    </lineage>
</organism>
<dbReference type="PANTHER" id="PTHR42978">
    <property type="entry name" value="QUORUM-QUENCHING LACTONASE YTNP-RELATED-RELATED"/>
    <property type="match status" value="1"/>
</dbReference>
<dbReference type="AlphaFoldDB" id="A0A8J3IG69"/>
<dbReference type="InterPro" id="IPR001279">
    <property type="entry name" value="Metallo-B-lactamas"/>
</dbReference>
<dbReference type="EMBL" id="BNJK01000001">
    <property type="protein sequence ID" value="GHO94016.1"/>
    <property type="molecule type" value="Genomic_DNA"/>
</dbReference>
<keyword evidence="4" id="KW-0378">Hydrolase</keyword>